<keyword evidence="1" id="KW-0812">Transmembrane</keyword>
<comment type="caution">
    <text evidence="2">The sequence shown here is derived from an EMBL/GenBank/DDBJ whole genome shotgun (WGS) entry which is preliminary data.</text>
</comment>
<evidence type="ECO:0000256" key="1">
    <source>
        <dbReference type="SAM" id="Phobius"/>
    </source>
</evidence>
<dbReference type="EMBL" id="QCYY01002626">
    <property type="protein sequence ID" value="ROT68855.1"/>
    <property type="molecule type" value="Genomic_DNA"/>
</dbReference>
<dbReference type="Proteomes" id="UP000283509">
    <property type="component" value="Unassembled WGS sequence"/>
</dbReference>
<gene>
    <name evidence="2" type="ORF">C7M84_012974</name>
</gene>
<keyword evidence="3" id="KW-1185">Reference proteome</keyword>
<protein>
    <submittedName>
        <fullName evidence="2">Uncharacterized protein</fullName>
    </submittedName>
</protein>
<evidence type="ECO:0000313" key="2">
    <source>
        <dbReference type="EMBL" id="ROT68855.1"/>
    </source>
</evidence>
<evidence type="ECO:0000313" key="3">
    <source>
        <dbReference type="Proteomes" id="UP000283509"/>
    </source>
</evidence>
<keyword evidence="1" id="KW-0472">Membrane</keyword>
<dbReference type="AlphaFoldDB" id="A0A423SXB1"/>
<name>A0A423SXB1_PENVA</name>
<reference evidence="2 3" key="2">
    <citation type="submission" date="2019-01" db="EMBL/GenBank/DDBJ databases">
        <title>The decoding of complex shrimp genome reveals the adaptation for benthos swimmer, frequently molting mechanism and breeding impact on genome.</title>
        <authorList>
            <person name="Sun Y."/>
            <person name="Gao Y."/>
            <person name="Yu Y."/>
        </authorList>
    </citation>
    <scope>NUCLEOTIDE SEQUENCE [LARGE SCALE GENOMIC DNA]</scope>
    <source>
        <tissue evidence="2">Muscle</tissue>
    </source>
</reference>
<keyword evidence="1" id="KW-1133">Transmembrane helix</keyword>
<feature type="transmembrane region" description="Helical" evidence="1">
    <location>
        <begin position="12"/>
        <end position="34"/>
    </location>
</feature>
<sequence length="137" mass="14807">MCLETENCVCCLGSRLGTVVAATVGLIIGGVIVTTHAAENLVLLIQSGPQSEHYGVYLFFYCFAVAVSLVYIRVVLVMAVWVGITVLQMTVLVAYTTVHHCSVAALVLTGLAVVSLVFHIFVVYSHCRMIRLGYEPV</sequence>
<feature type="transmembrane region" description="Helical" evidence="1">
    <location>
        <begin position="54"/>
        <end position="72"/>
    </location>
</feature>
<feature type="transmembrane region" description="Helical" evidence="1">
    <location>
        <begin position="104"/>
        <end position="124"/>
    </location>
</feature>
<accession>A0A423SXB1</accession>
<reference evidence="2 3" key="1">
    <citation type="submission" date="2018-04" db="EMBL/GenBank/DDBJ databases">
        <authorList>
            <person name="Zhang X."/>
            <person name="Yuan J."/>
            <person name="Li F."/>
            <person name="Xiang J."/>
        </authorList>
    </citation>
    <scope>NUCLEOTIDE SEQUENCE [LARGE SCALE GENOMIC DNA]</scope>
    <source>
        <tissue evidence="2">Muscle</tissue>
    </source>
</reference>
<feature type="transmembrane region" description="Helical" evidence="1">
    <location>
        <begin position="79"/>
        <end position="98"/>
    </location>
</feature>
<organism evidence="2 3">
    <name type="scientific">Penaeus vannamei</name>
    <name type="common">Whiteleg shrimp</name>
    <name type="synonym">Litopenaeus vannamei</name>
    <dbReference type="NCBI Taxonomy" id="6689"/>
    <lineage>
        <taxon>Eukaryota</taxon>
        <taxon>Metazoa</taxon>
        <taxon>Ecdysozoa</taxon>
        <taxon>Arthropoda</taxon>
        <taxon>Crustacea</taxon>
        <taxon>Multicrustacea</taxon>
        <taxon>Malacostraca</taxon>
        <taxon>Eumalacostraca</taxon>
        <taxon>Eucarida</taxon>
        <taxon>Decapoda</taxon>
        <taxon>Dendrobranchiata</taxon>
        <taxon>Penaeoidea</taxon>
        <taxon>Penaeidae</taxon>
        <taxon>Penaeus</taxon>
    </lineage>
</organism>
<proteinExistence type="predicted"/>